<keyword evidence="5" id="KW-0677">Repeat</keyword>
<comment type="function">
    <text evidence="8">Binds the poly(A) tail of mRNA. Appears to be an important mediator of the multiple roles of the poly(A) tail in mRNA biogenesis, stability and translation.</text>
</comment>
<evidence type="ECO:0000256" key="5">
    <source>
        <dbReference type="ARBA" id="ARBA00022737"/>
    </source>
</evidence>
<dbReference type="GO" id="GO:1990904">
    <property type="term" value="C:ribonucleoprotein complex"/>
    <property type="evidence" value="ECO:0000318"/>
    <property type="project" value="GO_Central"/>
</dbReference>
<feature type="domain" description="RRM" evidence="11">
    <location>
        <begin position="17"/>
        <end position="95"/>
    </location>
</feature>
<comment type="subcellular location">
    <subcellularLocation>
        <location evidence="2">Cytoplasm</location>
    </subcellularLocation>
    <subcellularLocation>
        <location evidence="1">Nucleus</location>
    </subcellularLocation>
</comment>
<dbReference type="SUPFAM" id="SSF54928">
    <property type="entry name" value="RNA-binding domain, RBD"/>
    <property type="match status" value="2"/>
</dbReference>
<evidence type="ECO:0000256" key="4">
    <source>
        <dbReference type="ARBA" id="ARBA00022490"/>
    </source>
</evidence>
<dbReference type="InterPro" id="IPR035979">
    <property type="entry name" value="RBD_domain_sf"/>
</dbReference>
<feature type="domain" description="RRM" evidence="11">
    <location>
        <begin position="299"/>
        <end position="376"/>
    </location>
</feature>
<dbReference type="InterPro" id="IPR012677">
    <property type="entry name" value="Nucleotide-bd_a/b_plait_sf"/>
</dbReference>
<dbReference type="GO" id="GO:0008143">
    <property type="term" value="F:poly(A) binding"/>
    <property type="evidence" value="ECO:0000318"/>
    <property type="project" value="GO_Central"/>
</dbReference>
<gene>
    <name evidence="12" type="ORF">MANES_04G135800v8</name>
</gene>
<evidence type="ECO:0000256" key="7">
    <source>
        <dbReference type="ARBA" id="ARBA00023242"/>
    </source>
</evidence>
<organism evidence="12 13">
    <name type="scientific">Manihot esculenta</name>
    <name type="common">Cassava</name>
    <name type="synonym">Jatropha manihot</name>
    <dbReference type="NCBI Taxonomy" id="3983"/>
    <lineage>
        <taxon>Eukaryota</taxon>
        <taxon>Viridiplantae</taxon>
        <taxon>Streptophyta</taxon>
        <taxon>Embryophyta</taxon>
        <taxon>Tracheophyta</taxon>
        <taxon>Spermatophyta</taxon>
        <taxon>Magnoliopsida</taxon>
        <taxon>eudicotyledons</taxon>
        <taxon>Gunneridae</taxon>
        <taxon>Pentapetalae</taxon>
        <taxon>rosids</taxon>
        <taxon>fabids</taxon>
        <taxon>Malpighiales</taxon>
        <taxon>Euphorbiaceae</taxon>
        <taxon>Crotonoideae</taxon>
        <taxon>Manihoteae</taxon>
        <taxon>Manihot</taxon>
    </lineage>
</organism>
<evidence type="ECO:0000313" key="12">
    <source>
        <dbReference type="EMBL" id="OAY53101.1"/>
    </source>
</evidence>
<dbReference type="Gene3D" id="3.30.70.330">
    <property type="match status" value="4"/>
</dbReference>
<keyword evidence="4" id="KW-0963">Cytoplasm</keyword>
<evidence type="ECO:0000256" key="10">
    <source>
        <dbReference type="SAM" id="MobiDB-lite"/>
    </source>
</evidence>
<dbReference type="PROSITE" id="PS50102">
    <property type="entry name" value="RRM"/>
    <property type="match status" value="4"/>
</dbReference>
<feature type="domain" description="RRM" evidence="11">
    <location>
        <begin position="105"/>
        <end position="181"/>
    </location>
</feature>
<dbReference type="Pfam" id="PF00076">
    <property type="entry name" value="RRM_1"/>
    <property type="match status" value="4"/>
</dbReference>
<evidence type="ECO:0000313" key="13">
    <source>
        <dbReference type="Proteomes" id="UP000091857"/>
    </source>
</evidence>
<reference evidence="13" key="1">
    <citation type="journal article" date="2016" name="Nat. Biotechnol.">
        <title>Sequencing wild and cultivated cassava and related species reveals extensive interspecific hybridization and genetic diversity.</title>
        <authorList>
            <person name="Bredeson J.V."/>
            <person name="Lyons J.B."/>
            <person name="Prochnik S.E."/>
            <person name="Wu G.A."/>
            <person name="Ha C.M."/>
            <person name="Edsinger-Gonzales E."/>
            <person name="Grimwood J."/>
            <person name="Schmutz J."/>
            <person name="Rabbi I.Y."/>
            <person name="Egesi C."/>
            <person name="Nauluvula P."/>
            <person name="Lebot V."/>
            <person name="Ndunguru J."/>
            <person name="Mkamilo G."/>
            <person name="Bart R.S."/>
            <person name="Setter T.L."/>
            <person name="Gleadow R.M."/>
            <person name="Kulakow P."/>
            <person name="Ferguson M.E."/>
            <person name="Rounsley S."/>
            <person name="Rokhsar D.S."/>
        </authorList>
    </citation>
    <scope>NUCLEOTIDE SEQUENCE [LARGE SCALE GENOMIC DNA]</scope>
    <source>
        <strain evidence="13">cv. AM560-2</strain>
    </source>
</reference>
<sequence length="597" mass="66999">MAATPLLKPPVDLQYSLSLYVGDLDPEVTEMDLRTAFCSVCPIYTLRLCRCAYTGKSLCYGYVNFYSHNQASEALRKLNHMYLKGKPMRLMWCQRDPYARKSGTGNLFVKNLDFSIDSARLESMFCKFGTILSCKVVEEYGKSKGFGFVQFDSENSALAARTALHDTMLEGKKLYVSKFIKRSERAATTLYEESNFTNLYVKNLSDNVTEDTLHNMFSEFGKVCNVVIMKDHDGTSRGFGFVNFHSPQGAKKAVDALNGSLLGSRTLFVGRAQKKAERIKILQHAHKDTFDNHSEKLKSNVYVKNLDFRIDDNKLRNMFSTCGRIVSAKVMRYDNGVSRRFGFVCFSSPEEAKKALHTFNGIMFEGKPLYVAIAQCRKDRRLELEKYIATCQPQSLYPSSSNVIAPPIGSLYYNFSTVHPAIPFLQHPFSYQNFGANMGVQYPLGAENYQQQFYFRLGQMHQSTQNLSTQVCQPHSGRHAISNLRDRDLNYGYAGIQSYGPTKRWNKKGGAAGSTSRGSQATTGFAAAESNDKSKKDNYQQPLVENIECAGKMNEMMVNAFQVGRAAQVLKEANTLKSGDIGGMCPKSPKSACCLRF</sequence>
<keyword evidence="7" id="KW-0539">Nucleus</keyword>
<dbReference type="AlphaFoldDB" id="A0A2C9W296"/>
<feature type="domain" description="RRM" evidence="11">
    <location>
        <begin position="197"/>
        <end position="274"/>
    </location>
</feature>
<dbReference type="InterPro" id="IPR000504">
    <property type="entry name" value="RRM_dom"/>
</dbReference>
<evidence type="ECO:0000256" key="3">
    <source>
        <dbReference type="ARBA" id="ARBA00008557"/>
    </source>
</evidence>
<dbReference type="PANTHER" id="PTHR24012">
    <property type="entry name" value="RNA BINDING PROTEIN"/>
    <property type="match status" value="1"/>
</dbReference>
<evidence type="ECO:0000259" key="11">
    <source>
        <dbReference type="PROSITE" id="PS50102"/>
    </source>
</evidence>
<dbReference type="GO" id="GO:0005829">
    <property type="term" value="C:cytosol"/>
    <property type="evidence" value="ECO:0000318"/>
    <property type="project" value="GO_Central"/>
</dbReference>
<dbReference type="GO" id="GO:0005634">
    <property type="term" value="C:nucleus"/>
    <property type="evidence" value="ECO:0000318"/>
    <property type="project" value="GO_Central"/>
</dbReference>
<protein>
    <recommendedName>
        <fullName evidence="11">RRM domain-containing protein</fullName>
    </recommendedName>
</protein>
<dbReference type="STRING" id="3983.A0A2C9W296"/>
<comment type="similarity">
    <text evidence="3">Belongs to the polyadenylate-binding protein type-1 family.</text>
</comment>
<proteinExistence type="inferred from homology"/>
<dbReference type="Gramene" id="Manes.04G135800.1.v8.1">
    <property type="protein sequence ID" value="Manes.04G135800.1.v8.1.CDS"/>
    <property type="gene ID" value="Manes.04G135800.v8.1"/>
</dbReference>
<dbReference type="Proteomes" id="UP000091857">
    <property type="component" value="Chromosome 4"/>
</dbReference>
<dbReference type="OMA" id="HPCNAGI"/>
<dbReference type="OrthoDB" id="19742at2759"/>
<evidence type="ECO:0000256" key="6">
    <source>
        <dbReference type="ARBA" id="ARBA00022884"/>
    </source>
</evidence>
<dbReference type="SMART" id="SM00360">
    <property type="entry name" value="RRM"/>
    <property type="match status" value="4"/>
</dbReference>
<dbReference type="CDD" id="cd12380">
    <property type="entry name" value="RRM3_I_PABPs"/>
    <property type="match status" value="1"/>
</dbReference>
<dbReference type="GO" id="GO:0008266">
    <property type="term" value="F:poly(U) RNA binding"/>
    <property type="evidence" value="ECO:0000318"/>
    <property type="project" value="GO_Central"/>
</dbReference>
<dbReference type="EMBL" id="CM004390">
    <property type="protein sequence ID" value="OAY53101.1"/>
    <property type="molecule type" value="Genomic_DNA"/>
</dbReference>
<dbReference type="GO" id="GO:0003730">
    <property type="term" value="F:mRNA 3'-UTR binding"/>
    <property type="evidence" value="ECO:0000318"/>
    <property type="project" value="GO_Central"/>
</dbReference>
<feature type="compositionally biased region" description="Polar residues" evidence="10">
    <location>
        <begin position="513"/>
        <end position="523"/>
    </location>
</feature>
<keyword evidence="13" id="KW-1185">Reference proteome</keyword>
<comment type="caution">
    <text evidence="12">The sequence shown here is derived from an EMBL/GenBank/DDBJ whole genome shotgun (WGS) entry which is preliminary data.</text>
</comment>
<name>A0A2C9W296_MANES</name>
<evidence type="ECO:0000256" key="2">
    <source>
        <dbReference type="ARBA" id="ARBA00004496"/>
    </source>
</evidence>
<keyword evidence="6 9" id="KW-0694">RNA-binding</keyword>
<evidence type="ECO:0000256" key="8">
    <source>
        <dbReference type="ARBA" id="ARBA00054110"/>
    </source>
</evidence>
<feature type="region of interest" description="Disordered" evidence="10">
    <location>
        <begin position="504"/>
        <end position="537"/>
    </location>
</feature>
<dbReference type="FunFam" id="3.30.70.330:FF:000651">
    <property type="entry name" value="Poly(A) binding protein cytoplasmic 1 like"/>
    <property type="match status" value="1"/>
</dbReference>
<evidence type="ECO:0000256" key="1">
    <source>
        <dbReference type="ARBA" id="ARBA00004123"/>
    </source>
</evidence>
<evidence type="ECO:0000256" key="9">
    <source>
        <dbReference type="PROSITE-ProRule" id="PRU00176"/>
    </source>
</evidence>
<accession>A0A2C9W296</accession>